<feature type="compositionally biased region" description="Basic and acidic residues" evidence="1">
    <location>
        <begin position="51"/>
        <end position="61"/>
    </location>
</feature>
<organism evidence="4">
    <name type="scientific">Anisakis simplex</name>
    <name type="common">Herring worm</name>
    <dbReference type="NCBI Taxonomy" id="6269"/>
    <lineage>
        <taxon>Eukaryota</taxon>
        <taxon>Metazoa</taxon>
        <taxon>Ecdysozoa</taxon>
        <taxon>Nematoda</taxon>
        <taxon>Chromadorea</taxon>
        <taxon>Rhabditida</taxon>
        <taxon>Spirurina</taxon>
        <taxon>Ascaridomorpha</taxon>
        <taxon>Ascaridoidea</taxon>
        <taxon>Anisakidae</taxon>
        <taxon>Anisakis</taxon>
        <taxon>Anisakis simplex complex</taxon>
    </lineage>
</organism>
<protein>
    <submittedName>
        <fullName evidence="2 4">Uncharacterized protein</fullName>
    </submittedName>
</protein>
<dbReference type="AlphaFoldDB" id="A0A0M3KEW6"/>
<reference evidence="2 3" key="2">
    <citation type="submission" date="2018-11" db="EMBL/GenBank/DDBJ databases">
        <authorList>
            <consortium name="Pathogen Informatics"/>
        </authorList>
    </citation>
    <scope>NUCLEOTIDE SEQUENCE [LARGE SCALE GENOMIC DNA]</scope>
</reference>
<dbReference type="WBParaSite" id="ASIM_0001952401-mRNA-1">
    <property type="protein sequence ID" value="ASIM_0001952401-mRNA-1"/>
    <property type="gene ID" value="ASIM_0001952401"/>
</dbReference>
<keyword evidence="3" id="KW-1185">Reference proteome</keyword>
<gene>
    <name evidence="2" type="ORF">ASIM_LOCUS18914</name>
</gene>
<accession>A0A0M3KEW6</accession>
<reference evidence="4" key="1">
    <citation type="submission" date="2017-02" db="UniProtKB">
        <authorList>
            <consortium name="WormBaseParasite"/>
        </authorList>
    </citation>
    <scope>IDENTIFICATION</scope>
</reference>
<dbReference type="EMBL" id="UYRR01036287">
    <property type="protein sequence ID" value="VDK66682.1"/>
    <property type="molecule type" value="Genomic_DNA"/>
</dbReference>
<evidence type="ECO:0000313" key="4">
    <source>
        <dbReference type="WBParaSite" id="ASIM_0001952401-mRNA-1"/>
    </source>
</evidence>
<dbReference type="Proteomes" id="UP000267096">
    <property type="component" value="Unassembled WGS sequence"/>
</dbReference>
<evidence type="ECO:0000313" key="2">
    <source>
        <dbReference type="EMBL" id="VDK66682.1"/>
    </source>
</evidence>
<evidence type="ECO:0000256" key="1">
    <source>
        <dbReference type="SAM" id="MobiDB-lite"/>
    </source>
</evidence>
<sequence length="92" mass="10748">MKDVRRSYVMSNGELLKDVSKNDWRMRGRRGNGKRKRGKKRKDVKWNGGKQSEENVSDRWKRNSNVRSWLKSNGPLKKGSDWIILESVDGGE</sequence>
<feature type="region of interest" description="Disordered" evidence="1">
    <location>
        <begin position="25"/>
        <end position="61"/>
    </location>
</feature>
<proteinExistence type="predicted"/>
<evidence type="ECO:0000313" key="3">
    <source>
        <dbReference type="Proteomes" id="UP000267096"/>
    </source>
</evidence>
<name>A0A0M3KEW6_ANISI</name>
<feature type="compositionally biased region" description="Basic residues" evidence="1">
    <location>
        <begin position="27"/>
        <end position="43"/>
    </location>
</feature>